<dbReference type="AlphaFoldDB" id="A0A936NDL0"/>
<dbReference type="InterPro" id="IPR036388">
    <property type="entry name" value="WH-like_DNA-bd_sf"/>
</dbReference>
<evidence type="ECO:0000259" key="2">
    <source>
        <dbReference type="Pfam" id="PF08223"/>
    </source>
</evidence>
<dbReference type="GO" id="GO:0006351">
    <property type="term" value="P:DNA-templated transcription"/>
    <property type="evidence" value="ECO:0007669"/>
    <property type="project" value="TreeGrafter"/>
</dbReference>
<feature type="domain" description="Transcriptional repressor PaaX-like N-terminal" evidence="1">
    <location>
        <begin position="16"/>
        <end position="74"/>
    </location>
</feature>
<evidence type="ECO:0000313" key="4">
    <source>
        <dbReference type="Proteomes" id="UP000727993"/>
    </source>
</evidence>
<evidence type="ECO:0000313" key="3">
    <source>
        <dbReference type="EMBL" id="MBK9297736.1"/>
    </source>
</evidence>
<name>A0A936NDL0_9ACTN</name>
<evidence type="ECO:0000259" key="1">
    <source>
        <dbReference type="Pfam" id="PF07848"/>
    </source>
</evidence>
<dbReference type="EMBL" id="JADJZA010000007">
    <property type="protein sequence ID" value="MBK9297736.1"/>
    <property type="molecule type" value="Genomic_DNA"/>
</dbReference>
<feature type="domain" description="Transcriptional repressor PaaX-like C-terminal" evidence="2">
    <location>
        <begin position="178"/>
        <end position="249"/>
    </location>
</feature>
<accession>A0A936NDL0</accession>
<dbReference type="Gene3D" id="1.20.58.1460">
    <property type="match status" value="1"/>
</dbReference>
<dbReference type="InterPro" id="IPR013225">
    <property type="entry name" value="PaaX_C"/>
</dbReference>
<gene>
    <name evidence="3" type="ORF">IPN02_13085</name>
</gene>
<comment type="caution">
    <text evidence="3">The sequence shown here is derived from an EMBL/GenBank/DDBJ whole genome shotgun (WGS) entry which is preliminary data.</text>
</comment>
<dbReference type="PANTHER" id="PTHR30319:SF1">
    <property type="entry name" value="TRANSCRIPTIONAL REPRESSOR PAAX"/>
    <property type="match status" value="1"/>
</dbReference>
<proteinExistence type="predicted"/>
<dbReference type="Gene3D" id="3.30.70.2650">
    <property type="match status" value="1"/>
</dbReference>
<organism evidence="3 4">
    <name type="scientific">Candidatus Neomicrothrix subdominans</name>
    <dbReference type="NCBI Taxonomy" id="2954438"/>
    <lineage>
        <taxon>Bacteria</taxon>
        <taxon>Bacillati</taxon>
        <taxon>Actinomycetota</taxon>
        <taxon>Acidimicrobiia</taxon>
        <taxon>Acidimicrobiales</taxon>
        <taxon>Microthrixaceae</taxon>
        <taxon>Candidatus Neomicrothrix</taxon>
    </lineage>
</organism>
<reference evidence="3 4" key="1">
    <citation type="submission" date="2020-10" db="EMBL/GenBank/DDBJ databases">
        <title>Connecting structure to function with the recovery of over 1000 high-quality activated sludge metagenome-assembled genomes encoding full-length rRNA genes using long-read sequencing.</title>
        <authorList>
            <person name="Singleton C.M."/>
            <person name="Petriglieri F."/>
            <person name="Kristensen J.M."/>
            <person name="Kirkegaard R.H."/>
            <person name="Michaelsen T.Y."/>
            <person name="Andersen M.H."/>
            <person name="Karst S.M."/>
            <person name="Dueholm M.S."/>
            <person name="Nielsen P.H."/>
            <person name="Albertsen M."/>
        </authorList>
    </citation>
    <scope>NUCLEOTIDE SEQUENCE [LARGE SCALE GENOMIC DNA]</scope>
    <source>
        <strain evidence="3">Lyne_18-Q3-R50-59_MAXAC.006</strain>
    </source>
</reference>
<dbReference type="InterPro" id="IPR012906">
    <property type="entry name" value="PaaX-like_N"/>
</dbReference>
<sequence length="272" mass="29369">MTPARDTLERPRPLTARSVLASTLLGVTPPRLSTRVLVRSGELFGVGESATRTALSRMVAAGEVAPDGDGYRLAGPLVDRRARQDRSRRGGTVAWKGAWVLVIVESGRRSPVDRAAFRTAAGRARLAELRDGVWCRPDNLGDSRSLEVDPVLTAPHRWFRGAMPVWEEDGRELAARLWDLDGWAATASELITGLDGLAPRLVAEDLDALPAAFVASADALRHLGGDPLLPAELCPADWPGAELRAAHRSFDGAFGVTWRRWHRGVDGAAPGR</sequence>
<dbReference type="Proteomes" id="UP000727993">
    <property type="component" value="Unassembled WGS sequence"/>
</dbReference>
<protein>
    <submittedName>
        <fullName evidence="3">PaaX domain-containing protein, C- domain protein</fullName>
    </submittedName>
</protein>
<dbReference type="Pfam" id="PF07848">
    <property type="entry name" value="PaaX"/>
    <property type="match status" value="1"/>
</dbReference>
<dbReference type="Pfam" id="PF08223">
    <property type="entry name" value="PaaX_C"/>
    <property type="match status" value="1"/>
</dbReference>
<dbReference type="Gene3D" id="1.10.10.10">
    <property type="entry name" value="Winged helix-like DNA-binding domain superfamily/Winged helix DNA-binding domain"/>
    <property type="match status" value="1"/>
</dbReference>
<dbReference type="PANTHER" id="PTHR30319">
    <property type="entry name" value="PHENYLACETIC ACID REGULATOR-RELATED TRANSCRIPTIONAL REPRESSOR"/>
    <property type="match status" value="1"/>
</dbReference>